<dbReference type="PANTHER" id="PTHR36444">
    <property type="entry name" value="TRANSCRIPTIONAL REGULATOR PROTEIN YOBU-RELATED"/>
    <property type="match status" value="1"/>
</dbReference>
<feature type="domain" description="AraC effector-binding" evidence="1">
    <location>
        <begin position="5"/>
        <end position="159"/>
    </location>
</feature>
<reference evidence="3" key="1">
    <citation type="submission" date="2016-11" db="EMBL/GenBank/DDBJ databases">
        <authorList>
            <person name="Varghese N."/>
            <person name="Submissions S."/>
        </authorList>
    </citation>
    <scope>NUCLEOTIDE SEQUENCE [LARGE SCALE GENOMIC DNA]</scope>
    <source>
        <strain evidence="3">CGMCC 1.2749</strain>
    </source>
</reference>
<name>A0A1M7K954_9FLAO</name>
<dbReference type="SUPFAM" id="SSF55136">
    <property type="entry name" value="Probable bacterial effector-binding domain"/>
    <property type="match status" value="1"/>
</dbReference>
<proteinExistence type="predicted"/>
<dbReference type="EMBL" id="FRCL01000005">
    <property type="protein sequence ID" value="SHM61377.1"/>
    <property type="molecule type" value="Genomic_DNA"/>
</dbReference>
<accession>A0A1M7K954</accession>
<protein>
    <submittedName>
        <fullName evidence="2">Predicted transcriptional regulator YdeE, contains AraC-type DNA-binding domain</fullName>
    </submittedName>
</protein>
<gene>
    <name evidence="2" type="ORF">SAMN05216269_105221</name>
</gene>
<dbReference type="PANTHER" id="PTHR36444:SF2">
    <property type="entry name" value="TRANSCRIPTIONAL REGULATOR PROTEIN YOBU-RELATED"/>
    <property type="match status" value="1"/>
</dbReference>
<dbReference type="AlphaFoldDB" id="A0A1M7K954"/>
<evidence type="ECO:0000259" key="1">
    <source>
        <dbReference type="SMART" id="SM00871"/>
    </source>
</evidence>
<keyword evidence="3" id="KW-1185">Reference proteome</keyword>
<evidence type="ECO:0000313" key="2">
    <source>
        <dbReference type="EMBL" id="SHM61377.1"/>
    </source>
</evidence>
<dbReference type="InterPro" id="IPR029441">
    <property type="entry name" value="Cass2"/>
</dbReference>
<dbReference type="InterPro" id="IPR011256">
    <property type="entry name" value="Reg_factor_effector_dom_sf"/>
</dbReference>
<dbReference type="InterPro" id="IPR010499">
    <property type="entry name" value="AraC_E-bd"/>
</dbReference>
<evidence type="ECO:0000313" key="3">
    <source>
        <dbReference type="Proteomes" id="UP000184092"/>
    </source>
</evidence>
<keyword evidence="2" id="KW-0238">DNA-binding</keyword>
<dbReference type="Proteomes" id="UP000184092">
    <property type="component" value="Unassembled WGS sequence"/>
</dbReference>
<dbReference type="Pfam" id="PF14526">
    <property type="entry name" value="Cass2"/>
    <property type="match status" value="1"/>
</dbReference>
<sequence>MTELQKTKSKMTNGFKIIGISTRTTNKDNQAQQDLGNLWGQFFSKNLLNIIPNKISNEIIAIYTDYKSDFTEDYTTIIGIPVSTLDEIPDGLIGREFQSENFKKFTAKGEMPNAVVAAWVDIWQKDKELNRKYSYHFEVYGERSQNGENSEVEIFIATK</sequence>
<dbReference type="STRING" id="178356.SAMN05216269_105221"/>
<organism evidence="2 3">
    <name type="scientific">Flavobacterium xinjiangense</name>
    <dbReference type="NCBI Taxonomy" id="178356"/>
    <lineage>
        <taxon>Bacteria</taxon>
        <taxon>Pseudomonadati</taxon>
        <taxon>Bacteroidota</taxon>
        <taxon>Flavobacteriia</taxon>
        <taxon>Flavobacteriales</taxon>
        <taxon>Flavobacteriaceae</taxon>
        <taxon>Flavobacterium</taxon>
    </lineage>
</organism>
<dbReference type="SMART" id="SM00871">
    <property type="entry name" value="AraC_E_bind"/>
    <property type="match status" value="1"/>
</dbReference>
<dbReference type="Gene3D" id="3.20.80.10">
    <property type="entry name" value="Regulatory factor, effector binding domain"/>
    <property type="match status" value="1"/>
</dbReference>
<dbReference type="InterPro" id="IPR053182">
    <property type="entry name" value="YobU-like_regulator"/>
</dbReference>
<dbReference type="GO" id="GO:0003677">
    <property type="term" value="F:DNA binding"/>
    <property type="evidence" value="ECO:0007669"/>
    <property type="project" value="UniProtKB-KW"/>
</dbReference>